<dbReference type="Proteomes" id="UP001560045">
    <property type="component" value="Unassembled WGS sequence"/>
</dbReference>
<feature type="domain" description="HTH luxR-type" evidence="3">
    <location>
        <begin position="838"/>
        <end position="901"/>
    </location>
</feature>
<comment type="caution">
    <text evidence="4">The sequence shown here is derived from an EMBL/GenBank/DDBJ whole genome shotgun (WGS) entry which is preliminary data.</text>
</comment>
<reference evidence="4 5" key="1">
    <citation type="submission" date="2024-06" db="EMBL/GenBank/DDBJ databases">
        <title>Draft genome sequence of Geodermatophilus badlandi, a novel member of the Geodermatophilaceae isolated from badland sedimentary rocks in the Red desert, Wyoming, USA.</title>
        <authorList>
            <person name="Ben Tekaya S."/>
            <person name="Nouioui I."/>
            <person name="Flores G.M."/>
            <person name="Shaal M.N."/>
            <person name="Bredoire F."/>
            <person name="Basile F."/>
            <person name="Van Diepen L."/>
            <person name="Ward N.L."/>
        </authorList>
    </citation>
    <scope>NUCLEOTIDE SEQUENCE [LARGE SCALE GENOMIC DNA]</scope>
    <source>
        <strain evidence="4 5">WL48A</strain>
    </source>
</reference>
<evidence type="ECO:0000313" key="4">
    <source>
        <dbReference type="EMBL" id="MEX5717935.1"/>
    </source>
</evidence>
<sequence length="901" mass="93919">MLLGRRSERIRLDGVLADARASRSQVLVLRGDPGVGKSALLSWAAERAGSARCLRAAGVQSELELPFAVLQQLLAPVTDRLDALPLVQADALRGALGLGPGRGSDRFLVGVGLLSLLGEVAADSGAVCLVDDAQWADSASVEALVFAARRLEAEGAGLILATRATGRDAFVAAGLPELVLNGLDPEAAAALIAERAPTATEDVRRRLVAGTGGNPLALVEVPSVMSAAQLTGLEPLPDPLPVGGGVERVFAALVARLPGITRRLLLLAAADDTGRLGVVSRAAAAEGLELAAFGPAEASGLVRIVGERVEFRHPLVRSAVYQDAGFTDRRAAHHCLAAVLDGAEDLDRRAWHLAAGAVSPDDAVADLLEASAERARTRSGPAAAAAALSRSATLTGRSDIRGLRLVAAAEASWNAGHPTRAVQLLDDAEPFLRAPEQRAGLSGLRGLIELSGGSPETAYPLLVTAALEAPDRSSALARLALAGEAASLAGGQRAVELGRLVQQVVPGDAGEDGPVVDLLLGTAEVAAGDWTAGAARLRRVTSAARRTEDPLVLLRAGQAGLLLGDEVAARRCYLGAEAVLRRTGALGLLATTLNRLAFSYAQSGLLGDAERTCQEGVRLARELGQQSATADVVLALVAAWRGDEETCRRHAVGAVEEAEARRLGAVRAGAGWALGLLELGLGRPDQALARLGPVVAGRGLSHAAVALWATPDLVEAAARAGRPEDGRDALQRFGGWARRAGTPWGIALAHRGAAQLAGGDLASFEEALDSHEAATRPLDEARTRLAYGETLRRLRRRVDARLALRPAAEAFDRAGALPWAERARAELRATGETFGRRAVTEWDRLTPQELEIARLAAGGSSNPEIATRLFLSRKTVEFHLHKVFTKLGVGGRTELARIAQD</sequence>
<dbReference type="Gene3D" id="1.25.40.10">
    <property type="entry name" value="Tetratricopeptide repeat domain"/>
    <property type="match status" value="1"/>
</dbReference>
<dbReference type="InterPro" id="IPR016032">
    <property type="entry name" value="Sig_transdc_resp-reg_C-effctor"/>
</dbReference>
<name>A0ABV3XDL7_9ACTN</name>
<dbReference type="InterPro" id="IPR011990">
    <property type="entry name" value="TPR-like_helical_dom_sf"/>
</dbReference>
<dbReference type="Pfam" id="PF13191">
    <property type="entry name" value="AAA_16"/>
    <property type="match status" value="1"/>
</dbReference>
<keyword evidence="2" id="KW-0067">ATP-binding</keyword>
<dbReference type="InterPro" id="IPR000792">
    <property type="entry name" value="Tscrpt_reg_LuxR_C"/>
</dbReference>
<protein>
    <submittedName>
        <fullName evidence="4">LuxR C-terminal-related transcriptional regulator</fullName>
    </submittedName>
</protein>
<organism evidence="4 5">
    <name type="scientific">Geodermatophilus maliterrae</name>
    <dbReference type="NCBI Taxonomy" id="3162531"/>
    <lineage>
        <taxon>Bacteria</taxon>
        <taxon>Bacillati</taxon>
        <taxon>Actinomycetota</taxon>
        <taxon>Actinomycetes</taxon>
        <taxon>Geodermatophilales</taxon>
        <taxon>Geodermatophilaceae</taxon>
        <taxon>Geodermatophilus</taxon>
    </lineage>
</organism>
<evidence type="ECO:0000259" key="3">
    <source>
        <dbReference type="PROSITE" id="PS50043"/>
    </source>
</evidence>
<dbReference type="PANTHER" id="PTHR16305:SF35">
    <property type="entry name" value="TRANSCRIPTIONAL ACTIVATOR DOMAIN"/>
    <property type="match status" value="1"/>
</dbReference>
<dbReference type="SUPFAM" id="SSF52540">
    <property type="entry name" value="P-loop containing nucleoside triphosphate hydrolases"/>
    <property type="match status" value="1"/>
</dbReference>
<dbReference type="PANTHER" id="PTHR16305">
    <property type="entry name" value="TESTICULAR SOLUBLE ADENYLYL CYCLASE"/>
    <property type="match status" value="1"/>
</dbReference>
<gene>
    <name evidence="4" type="ORF">ABQ292_06090</name>
</gene>
<dbReference type="EMBL" id="JBFNXQ010000012">
    <property type="protein sequence ID" value="MEX5717935.1"/>
    <property type="molecule type" value="Genomic_DNA"/>
</dbReference>
<dbReference type="InterPro" id="IPR041664">
    <property type="entry name" value="AAA_16"/>
</dbReference>
<keyword evidence="5" id="KW-1185">Reference proteome</keyword>
<evidence type="ECO:0000313" key="5">
    <source>
        <dbReference type="Proteomes" id="UP001560045"/>
    </source>
</evidence>
<evidence type="ECO:0000256" key="2">
    <source>
        <dbReference type="ARBA" id="ARBA00022840"/>
    </source>
</evidence>
<dbReference type="PRINTS" id="PR00038">
    <property type="entry name" value="HTHLUXR"/>
</dbReference>
<keyword evidence="1" id="KW-0547">Nucleotide-binding</keyword>
<dbReference type="CDD" id="cd06170">
    <property type="entry name" value="LuxR_C_like"/>
    <property type="match status" value="1"/>
</dbReference>
<dbReference type="InterPro" id="IPR036388">
    <property type="entry name" value="WH-like_DNA-bd_sf"/>
</dbReference>
<accession>A0ABV3XDL7</accession>
<dbReference type="InterPro" id="IPR027417">
    <property type="entry name" value="P-loop_NTPase"/>
</dbReference>
<proteinExistence type="predicted"/>
<dbReference type="Pfam" id="PF00196">
    <property type="entry name" value="GerE"/>
    <property type="match status" value="1"/>
</dbReference>
<evidence type="ECO:0000256" key="1">
    <source>
        <dbReference type="ARBA" id="ARBA00022741"/>
    </source>
</evidence>
<dbReference type="SMART" id="SM00421">
    <property type="entry name" value="HTH_LUXR"/>
    <property type="match status" value="1"/>
</dbReference>
<dbReference type="Gene3D" id="1.10.10.10">
    <property type="entry name" value="Winged helix-like DNA-binding domain superfamily/Winged helix DNA-binding domain"/>
    <property type="match status" value="1"/>
</dbReference>
<dbReference type="SUPFAM" id="SSF46894">
    <property type="entry name" value="C-terminal effector domain of the bipartite response regulators"/>
    <property type="match status" value="1"/>
</dbReference>
<dbReference type="PROSITE" id="PS50043">
    <property type="entry name" value="HTH_LUXR_2"/>
    <property type="match status" value="1"/>
</dbReference>
<dbReference type="RefSeq" id="WP_369204287.1">
    <property type="nucleotide sequence ID" value="NZ_JBFNXQ010000012.1"/>
</dbReference>